<reference evidence="1 2" key="1">
    <citation type="submission" date="2024-09" db="EMBL/GenBank/DDBJ databases">
        <title>Genome sequencing and assembly of Phytophthora oleae, isolate VK10A, causative agent of rot of olive drupes.</title>
        <authorList>
            <person name="Conti Taguali S."/>
            <person name="Riolo M."/>
            <person name="La Spada F."/>
            <person name="Cacciola S.O."/>
            <person name="Dionisio G."/>
        </authorList>
    </citation>
    <scope>NUCLEOTIDE SEQUENCE [LARGE SCALE GENOMIC DNA]</scope>
    <source>
        <strain evidence="1 2">VK10A</strain>
    </source>
</reference>
<proteinExistence type="predicted"/>
<keyword evidence="2" id="KW-1185">Reference proteome</keyword>
<gene>
    <name evidence="1" type="ORF">V7S43_004374</name>
</gene>
<accession>A0ABD3FTH0</accession>
<dbReference type="Proteomes" id="UP001632037">
    <property type="component" value="Unassembled WGS sequence"/>
</dbReference>
<dbReference type="AlphaFoldDB" id="A0ABD3FTH0"/>
<dbReference type="EMBL" id="JBIMZQ010000007">
    <property type="protein sequence ID" value="KAL3670058.1"/>
    <property type="molecule type" value="Genomic_DNA"/>
</dbReference>
<evidence type="ECO:0000313" key="1">
    <source>
        <dbReference type="EMBL" id="KAL3670058.1"/>
    </source>
</evidence>
<protein>
    <submittedName>
        <fullName evidence="1">Uncharacterized protein</fullName>
    </submittedName>
</protein>
<organism evidence="1 2">
    <name type="scientific">Phytophthora oleae</name>
    <dbReference type="NCBI Taxonomy" id="2107226"/>
    <lineage>
        <taxon>Eukaryota</taxon>
        <taxon>Sar</taxon>
        <taxon>Stramenopiles</taxon>
        <taxon>Oomycota</taxon>
        <taxon>Peronosporomycetes</taxon>
        <taxon>Peronosporales</taxon>
        <taxon>Peronosporaceae</taxon>
        <taxon>Phytophthora</taxon>
    </lineage>
</organism>
<name>A0ABD3FTH0_9STRA</name>
<comment type="caution">
    <text evidence="1">The sequence shown here is derived from an EMBL/GenBank/DDBJ whole genome shotgun (WGS) entry which is preliminary data.</text>
</comment>
<feature type="non-terminal residue" evidence="1">
    <location>
        <position position="103"/>
    </location>
</feature>
<sequence>MEMKNSETPLDFFYRLNSAAGKADVDFRKSSKRLEKHVLIFITKLKDARLKTSLQGQRFRNISDLEYALQQYEDAWRTGDHDMTVTRPRDFRADNIPRGQFKP</sequence>
<evidence type="ECO:0000313" key="2">
    <source>
        <dbReference type="Proteomes" id="UP001632037"/>
    </source>
</evidence>